<proteinExistence type="predicted"/>
<dbReference type="RefSeq" id="WP_012359821.1">
    <property type="nucleotide sequence ID" value="NC_010545.1"/>
</dbReference>
<dbReference type="GeneID" id="60605369"/>
<dbReference type="STRING" id="504474.cu0569"/>
<protein>
    <recommendedName>
        <fullName evidence="3">DNA-binding protein</fullName>
    </recommendedName>
</protein>
<organism evidence="1 2">
    <name type="scientific">Corynebacterium urealyticum (strain ATCC 43042 / DSM 7109)</name>
    <dbReference type="NCBI Taxonomy" id="504474"/>
    <lineage>
        <taxon>Bacteria</taxon>
        <taxon>Bacillati</taxon>
        <taxon>Actinomycetota</taxon>
        <taxon>Actinomycetes</taxon>
        <taxon>Mycobacteriales</taxon>
        <taxon>Corynebacteriaceae</taxon>
        <taxon>Corynebacterium</taxon>
    </lineage>
</organism>
<dbReference type="Proteomes" id="UP000001727">
    <property type="component" value="Chromosome"/>
</dbReference>
<dbReference type="HOGENOM" id="CLU_129189_0_0_11"/>
<evidence type="ECO:0000313" key="1">
    <source>
        <dbReference type="EMBL" id="CAQ04529.1"/>
    </source>
</evidence>
<evidence type="ECO:0008006" key="3">
    <source>
        <dbReference type="Google" id="ProtNLM"/>
    </source>
</evidence>
<sequence>MDIKQWLSEAAKRPIYDQDIANVLGVTRKTANKRLNAQLDAGDLITICRALDVNPVIALVELDYITHAEVTNYLDSDGALVATAEPGYLALELARKLNPATHAPLIDELEARSATPHLHAVADFSPDEDALRNPHHDDPFDTP</sequence>
<dbReference type="EMBL" id="AM942444">
    <property type="protein sequence ID" value="CAQ04529.1"/>
    <property type="molecule type" value="Genomic_DNA"/>
</dbReference>
<name>B1VFJ0_CORU7</name>
<evidence type="ECO:0000313" key="2">
    <source>
        <dbReference type="Proteomes" id="UP000001727"/>
    </source>
</evidence>
<dbReference type="AlphaFoldDB" id="B1VFJ0"/>
<accession>B1VFJ0</accession>
<gene>
    <name evidence="1" type="ordered locus">cu0569</name>
</gene>
<dbReference type="eggNOG" id="ENOG503287Z">
    <property type="taxonomic scope" value="Bacteria"/>
</dbReference>
<reference evidence="1 2" key="1">
    <citation type="journal article" date="2008" name="J. Biotechnol.">
        <title>The lifestyle of Corynebacterium urealyticum derived from its complete genome sequence established by pyrosequencing.</title>
        <authorList>
            <person name="Tauch A."/>
            <person name="Trost E."/>
            <person name="Tilker A."/>
            <person name="Ludewig U."/>
            <person name="Schneiker S."/>
            <person name="Goesmann A."/>
            <person name="Arnold W."/>
            <person name="Bekel T."/>
            <person name="Brinkrolf K."/>
            <person name="Brune I."/>
            <person name="Goetker S."/>
            <person name="Kalinowski J."/>
            <person name="Kamp P.-B."/>
            <person name="Lobo F.P."/>
            <person name="Viehoever P."/>
            <person name="Weisshaar B."/>
            <person name="Soriano F."/>
            <person name="Droege M."/>
            <person name="Puehler A."/>
        </authorList>
    </citation>
    <scope>NUCLEOTIDE SEQUENCE [LARGE SCALE GENOMIC DNA]</scope>
    <source>
        <strain evidence="2">ATCC 43042 / DSM 7109</strain>
    </source>
</reference>
<keyword evidence="2" id="KW-1185">Reference proteome</keyword>
<dbReference type="KEGG" id="cur:cu0569"/>